<accession>A0ABU8HBP2</accession>
<sequence>MRIVKENRLYQLSFMPNIFPVNCYLVEEEDSFTLIDTALSYSKKSIMKTARELGKPIKKIILTHVHSDHVGALDGLKDELKNVEVFLPKRELKILNGDLSLENGEPIMPIKGGIPKNLKTKPDTLLIDGDQIGSLLAIHTPGHTPGMMSFLDVRNNNLIAGDAFQTKGGLAVAGRVQWSFPFPAFATWNKEEAIQSAERLVSYQPSILAVGHGNIAIKPVREMKRAIDKAKDSLRRA</sequence>
<dbReference type="CDD" id="cd07721">
    <property type="entry name" value="yflN-like_MBL-fold"/>
    <property type="match status" value="1"/>
</dbReference>
<dbReference type="InterPro" id="IPR036866">
    <property type="entry name" value="RibonucZ/Hydroxyglut_hydro"/>
</dbReference>
<comment type="caution">
    <text evidence="2">The sequence shown here is derived from an EMBL/GenBank/DDBJ whole genome shotgun (WGS) entry which is preliminary data.</text>
</comment>
<evidence type="ECO:0000259" key="1">
    <source>
        <dbReference type="SMART" id="SM00849"/>
    </source>
</evidence>
<dbReference type="EMBL" id="JBBAXC010000004">
    <property type="protein sequence ID" value="MEI5906700.1"/>
    <property type="molecule type" value="Genomic_DNA"/>
</dbReference>
<dbReference type="Pfam" id="PF00753">
    <property type="entry name" value="Lactamase_B"/>
    <property type="match status" value="1"/>
</dbReference>
<evidence type="ECO:0000313" key="3">
    <source>
        <dbReference type="Proteomes" id="UP001312865"/>
    </source>
</evidence>
<keyword evidence="3" id="KW-1185">Reference proteome</keyword>
<dbReference type="Proteomes" id="UP001312865">
    <property type="component" value="Unassembled WGS sequence"/>
</dbReference>
<reference evidence="2 3" key="1">
    <citation type="journal article" date="2018" name="J. Microbiol.">
        <title>Bacillus spongiae sp. nov., isolated from sponge of Jeju Island.</title>
        <authorList>
            <person name="Lee G.E."/>
            <person name="Im W.T."/>
            <person name="Park J.S."/>
        </authorList>
    </citation>
    <scope>NUCLEOTIDE SEQUENCE [LARGE SCALE GENOMIC DNA]</scope>
    <source>
        <strain evidence="2 3">135PIL107-10</strain>
    </source>
</reference>
<dbReference type="SUPFAM" id="SSF56281">
    <property type="entry name" value="Metallo-hydrolase/oxidoreductase"/>
    <property type="match status" value="1"/>
</dbReference>
<evidence type="ECO:0000313" key="2">
    <source>
        <dbReference type="EMBL" id="MEI5906700.1"/>
    </source>
</evidence>
<dbReference type="PANTHER" id="PTHR42951">
    <property type="entry name" value="METALLO-BETA-LACTAMASE DOMAIN-CONTAINING"/>
    <property type="match status" value="1"/>
</dbReference>
<dbReference type="RefSeq" id="WP_336586134.1">
    <property type="nucleotide sequence ID" value="NZ_JBBAXC010000004.1"/>
</dbReference>
<dbReference type="SMART" id="SM00849">
    <property type="entry name" value="Lactamase_B"/>
    <property type="match status" value="1"/>
</dbReference>
<dbReference type="Gene3D" id="3.60.15.10">
    <property type="entry name" value="Ribonuclease Z/Hydroxyacylglutathione hydrolase-like"/>
    <property type="match status" value="1"/>
</dbReference>
<feature type="domain" description="Metallo-beta-lactamase" evidence="1">
    <location>
        <begin position="20"/>
        <end position="212"/>
    </location>
</feature>
<dbReference type="InterPro" id="IPR001279">
    <property type="entry name" value="Metallo-B-lactamas"/>
</dbReference>
<dbReference type="InterPro" id="IPR050855">
    <property type="entry name" value="NDM-1-like"/>
</dbReference>
<protein>
    <submittedName>
        <fullName evidence="2">MBL fold metallo-hydrolase</fullName>
    </submittedName>
</protein>
<name>A0ABU8HBP2_9BACI</name>
<proteinExistence type="predicted"/>
<gene>
    <name evidence="2" type="ORF">WAK64_06465</name>
</gene>
<dbReference type="PANTHER" id="PTHR42951:SF9">
    <property type="entry name" value="METAL-DEPENDENT HYDROLASE"/>
    <property type="match status" value="1"/>
</dbReference>
<organism evidence="2 3">
    <name type="scientific">Bacillus spongiae</name>
    <dbReference type="NCBI Taxonomy" id="2683610"/>
    <lineage>
        <taxon>Bacteria</taxon>
        <taxon>Bacillati</taxon>
        <taxon>Bacillota</taxon>
        <taxon>Bacilli</taxon>
        <taxon>Bacillales</taxon>
        <taxon>Bacillaceae</taxon>
        <taxon>Bacillus</taxon>
    </lineage>
</organism>